<feature type="signal peptide" evidence="2">
    <location>
        <begin position="1"/>
        <end position="25"/>
    </location>
</feature>
<feature type="chain" id="PRO_5008407428" evidence="2">
    <location>
        <begin position="26"/>
        <end position="137"/>
    </location>
</feature>
<dbReference type="AlphaFoldDB" id="A0A1B0FDB7"/>
<dbReference type="VEuPathDB" id="VectorBase:GMOY001583"/>
<evidence type="ECO:0000256" key="2">
    <source>
        <dbReference type="SAM" id="SignalP"/>
    </source>
</evidence>
<sequence>MSAQSQVQCLLVGSTIISLLTLANTFCYAPQPQIVIRAPQLKFFKPQMRSSYFGYNIVIRPTSIVYHYFIMNGRIRYHCGRNIDILVIFSFLPVARFISVCKLLYDYLGYKETDEADDRMSGRCHALMVGMINYIKI</sequence>
<accession>A0A1B0FDB7</accession>
<reference evidence="3" key="1">
    <citation type="submission" date="2020-05" db="UniProtKB">
        <authorList>
            <consortium name="EnsemblMetazoa"/>
        </authorList>
    </citation>
    <scope>IDENTIFICATION</scope>
    <source>
        <strain evidence="3">Yale</strain>
    </source>
</reference>
<name>A0A1B0FDB7_GLOMM</name>
<dbReference type="EMBL" id="CCAG010020817">
    <property type="status" value="NOT_ANNOTATED_CDS"/>
    <property type="molecule type" value="Genomic_DNA"/>
</dbReference>
<keyword evidence="1" id="KW-0812">Transmembrane</keyword>
<evidence type="ECO:0000313" key="4">
    <source>
        <dbReference type="Proteomes" id="UP000092444"/>
    </source>
</evidence>
<feature type="transmembrane region" description="Helical" evidence="1">
    <location>
        <begin position="83"/>
        <end position="105"/>
    </location>
</feature>
<keyword evidence="4" id="KW-1185">Reference proteome</keyword>
<dbReference type="EnsemblMetazoa" id="GMOY001583-RA">
    <property type="protein sequence ID" value="GMOY001583-PA"/>
    <property type="gene ID" value="GMOY001583"/>
</dbReference>
<dbReference type="Proteomes" id="UP000092444">
    <property type="component" value="Unassembled WGS sequence"/>
</dbReference>
<dbReference type="STRING" id="37546.A0A1B0FDB7"/>
<keyword evidence="2" id="KW-0732">Signal</keyword>
<evidence type="ECO:0000313" key="3">
    <source>
        <dbReference type="EnsemblMetazoa" id="GMOY001583-PA"/>
    </source>
</evidence>
<evidence type="ECO:0000256" key="1">
    <source>
        <dbReference type="SAM" id="Phobius"/>
    </source>
</evidence>
<keyword evidence="1" id="KW-1133">Transmembrane helix</keyword>
<organism evidence="3 4">
    <name type="scientific">Glossina morsitans morsitans</name>
    <name type="common">Savannah tsetse fly</name>
    <dbReference type="NCBI Taxonomy" id="37546"/>
    <lineage>
        <taxon>Eukaryota</taxon>
        <taxon>Metazoa</taxon>
        <taxon>Ecdysozoa</taxon>
        <taxon>Arthropoda</taxon>
        <taxon>Hexapoda</taxon>
        <taxon>Insecta</taxon>
        <taxon>Pterygota</taxon>
        <taxon>Neoptera</taxon>
        <taxon>Endopterygota</taxon>
        <taxon>Diptera</taxon>
        <taxon>Brachycera</taxon>
        <taxon>Muscomorpha</taxon>
        <taxon>Hippoboscoidea</taxon>
        <taxon>Glossinidae</taxon>
        <taxon>Glossina</taxon>
    </lineage>
</organism>
<keyword evidence="1" id="KW-0472">Membrane</keyword>
<feature type="transmembrane region" description="Helical" evidence="1">
    <location>
        <begin position="52"/>
        <end position="71"/>
    </location>
</feature>
<protein>
    <submittedName>
        <fullName evidence="3">Uncharacterized protein</fullName>
    </submittedName>
</protein>
<proteinExistence type="predicted"/>